<dbReference type="InterPro" id="IPR003653">
    <property type="entry name" value="Peptidase_C48_C"/>
</dbReference>
<evidence type="ECO:0000256" key="4">
    <source>
        <dbReference type="SAM" id="MobiDB-lite"/>
    </source>
</evidence>
<evidence type="ECO:0000313" key="6">
    <source>
        <dbReference type="EMBL" id="KAL3618585.1"/>
    </source>
</evidence>
<evidence type="ECO:0000256" key="1">
    <source>
        <dbReference type="ARBA" id="ARBA00005234"/>
    </source>
</evidence>
<evidence type="ECO:0000259" key="5">
    <source>
        <dbReference type="PROSITE" id="PS50600"/>
    </source>
</evidence>
<dbReference type="AlphaFoldDB" id="A0ABD3BM96"/>
<proteinExistence type="inferred from homology"/>
<dbReference type="GO" id="GO:0006508">
    <property type="term" value="P:proteolysis"/>
    <property type="evidence" value="ECO:0007669"/>
    <property type="project" value="UniProtKB-KW"/>
</dbReference>
<evidence type="ECO:0000256" key="3">
    <source>
        <dbReference type="ARBA" id="ARBA00022801"/>
    </source>
</evidence>
<feature type="compositionally biased region" description="Basic residues" evidence="4">
    <location>
        <begin position="122"/>
        <end position="134"/>
    </location>
</feature>
<name>A0ABD3BM96_9LAMI</name>
<feature type="compositionally biased region" description="Basic and acidic residues" evidence="4">
    <location>
        <begin position="83"/>
        <end position="106"/>
    </location>
</feature>
<feature type="region of interest" description="Disordered" evidence="4">
    <location>
        <begin position="1"/>
        <end position="187"/>
    </location>
</feature>
<sequence length="505" mass="57199">MKAKRKNGDLNDTVPAKERVESDLPGGAHPSPEMEEMEAEKDDAGQGGSHPSPAVDEMEPEKDDADKGESHPPPAVEEVEPAEVQRKKHDDVVKGKSDPKPAVDEHENVEEEQTDVEILSVKKTKVPGRRRLYRRQPIQPEVVPDQANKQLPEEPAKKGGKRKLTAGKSVTPPEKMPTRTKEEKSLPQSLLSPYKVRAINPSDKLTQLQRELCYWVMNNDGLKSVHEVFSNGCGDVLNRYDICTLADGEWLSDNLVDTWCVILNHNEQYAAPASPNSFFASTRTTLFTIVKPSPQLDLNQRQRIFNEKMKAEIDKYGQVRLDALDMFLFPILHSGHFYVVSFNVKNFKIEILDNSISQDDEPLTTKYGMIPLTLQAFLVNFLRESNLGHWANSFKKMDNIERLKLPWRDGVNFIDCGGFTMRHLETYTGQTLKNYKCGLTAKNSEMQLKVLRIKYCTAILSDDCNVLNDKNLPAARAYYKQRVKDNGIPSNEDLLLTELEYEAQS</sequence>
<evidence type="ECO:0000256" key="2">
    <source>
        <dbReference type="ARBA" id="ARBA00022670"/>
    </source>
</evidence>
<comment type="similarity">
    <text evidence="1">Belongs to the peptidase C48 family.</text>
</comment>
<feature type="domain" description="Ubiquitin-like protease family profile" evidence="5">
    <location>
        <begin position="235"/>
        <end position="427"/>
    </location>
</feature>
<dbReference type="InterPro" id="IPR038765">
    <property type="entry name" value="Papain-like_cys_pep_sf"/>
</dbReference>
<gene>
    <name evidence="6" type="ORF">CASFOL_037667</name>
</gene>
<keyword evidence="3" id="KW-0378">Hydrolase</keyword>
<keyword evidence="7" id="KW-1185">Reference proteome</keyword>
<dbReference type="PROSITE" id="PS50600">
    <property type="entry name" value="ULP_PROTEASE"/>
    <property type="match status" value="1"/>
</dbReference>
<comment type="caution">
    <text evidence="6">The sequence shown here is derived from an EMBL/GenBank/DDBJ whole genome shotgun (WGS) entry which is preliminary data.</text>
</comment>
<dbReference type="Proteomes" id="UP001632038">
    <property type="component" value="Unassembled WGS sequence"/>
</dbReference>
<keyword evidence="2" id="KW-0645">Protease</keyword>
<reference evidence="7" key="1">
    <citation type="journal article" date="2024" name="IScience">
        <title>Strigolactones Initiate the Formation of Haustorium-like Structures in Castilleja.</title>
        <authorList>
            <person name="Buerger M."/>
            <person name="Peterson D."/>
            <person name="Chory J."/>
        </authorList>
    </citation>
    <scope>NUCLEOTIDE SEQUENCE [LARGE SCALE GENOMIC DNA]</scope>
</reference>
<dbReference type="EMBL" id="JAVIJP010000080">
    <property type="protein sequence ID" value="KAL3618585.1"/>
    <property type="molecule type" value="Genomic_DNA"/>
</dbReference>
<dbReference type="Gene3D" id="3.40.395.10">
    <property type="entry name" value="Adenoviral Proteinase, Chain A"/>
    <property type="match status" value="1"/>
</dbReference>
<dbReference type="SUPFAM" id="SSF54001">
    <property type="entry name" value="Cysteine proteinases"/>
    <property type="match status" value="1"/>
</dbReference>
<accession>A0ABD3BM96</accession>
<feature type="compositionally biased region" description="Basic and acidic residues" evidence="4">
    <location>
        <begin position="176"/>
        <end position="185"/>
    </location>
</feature>
<protein>
    <recommendedName>
        <fullName evidence="5">Ubiquitin-like protease family profile domain-containing protein</fullName>
    </recommendedName>
</protein>
<organism evidence="6 7">
    <name type="scientific">Castilleja foliolosa</name>
    <dbReference type="NCBI Taxonomy" id="1961234"/>
    <lineage>
        <taxon>Eukaryota</taxon>
        <taxon>Viridiplantae</taxon>
        <taxon>Streptophyta</taxon>
        <taxon>Embryophyta</taxon>
        <taxon>Tracheophyta</taxon>
        <taxon>Spermatophyta</taxon>
        <taxon>Magnoliopsida</taxon>
        <taxon>eudicotyledons</taxon>
        <taxon>Gunneridae</taxon>
        <taxon>Pentapetalae</taxon>
        <taxon>asterids</taxon>
        <taxon>lamiids</taxon>
        <taxon>Lamiales</taxon>
        <taxon>Orobanchaceae</taxon>
        <taxon>Pedicularideae</taxon>
        <taxon>Castillejinae</taxon>
        <taxon>Castilleja</taxon>
    </lineage>
</organism>
<dbReference type="GO" id="GO:0008233">
    <property type="term" value="F:peptidase activity"/>
    <property type="evidence" value="ECO:0007669"/>
    <property type="project" value="UniProtKB-KW"/>
</dbReference>
<evidence type="ECO:0000313" key="7">
    <source>
        <dbReference type="Proteomes" id="UP001632038"/>
    </source>
</evidence>